<keyword evidence="2" id="KW-1185">Reference proteome</keyword>
<evidence type="ECO:0000313" key="1">
    <source>
        <dbReference type="EMBL" id="MFC4738674.1"/>
    </source>
</evidence>
<protein>
    <submittedName>
        <fullName evidence="1">Thioredoxin family protein</fullName>
    </submittedName>
</protein>
<dbReference type="Pfam" id="PF14595">
    <property type="entry name" value="Thioredoxin_9"/>
    <property type="match status" value="1"/>
</dbReference>
<accession>A0ABV9P412</accession>
<comment type="caution">
    <text evidence="1">The sequence shown here is derived from an EMBL/GenBank/DDBJ whole genome shotgun (WGS) entry which is preliminary data.</text>
</comment>
<dbReference type="EMBL" id="JBHSGW010000001">
    <property type="protein sequence ID" value="MFC4738674.1"/>
    <property type="molecule type" value="Genomic_DNA"/>
</dbReference>
<sequence length="201" mass="22821">MNTNIKSALLKSYSYQEYRSLVSALILEGKSTGNTQSDDLLHYSELNESRMNRLEKTIKITDEVLAQINQLETKVTWLVIAEGWCGDAAQILPIIYKMAELSENIDLKIVLRDENEALMNDFLTNGGKAIPKLIILDEEYNVIGDFGPRPEPARKLIADYKVANGVVDEPIKIELQKWYLQDKGVSTQNEIMQLMKSKELV</sequence>
<evidence type="ECO:0000313" key="2">
    <source>
        <dbReference type="Proteomes" id="UP001595885"/>
    </source>
</evidence>
<proteinExistence type="predicted"/>
<dbReference type="SUPFAM" id="SSF52833">
    <property type="entry name" value="Thioredoxin-like"/>
    <property type="match status" value="1"/>
</dbReference>
<dbReference type="RefSeq" id="WP_379737768.1">
    <property type="nucleotide sequence ID" value="NZ_JBHSGW010000001.1"/>
</dbReference>
<organism evidence="1 2">
    <name type="scientific">Flavobacterium ponti</name>
    <dbReference type="NCBI Taxonomy" id="665133"/>
    <lineage>
        <taxon>Bacteria</taxon>
        <taxon>Pseudomonadati</taxon>
        <taxon>Bacteroidota</taxon>
        <taxon>Flavobacteriia</taxon>
        <taxon>Flavobacteriales</taxon>
        <taxon>Flavobacteriaceae</taxon>
        <taxon>Flavobacterium</taxon>
    </lineage>
</organism>
<gene>
    <name evidence="1" type="ORF">ACFO3U_01570</name>
</gene>
<dbReference type="InterPro" id="IPR036249">
    <property type="entry name" value="Thioredoxin-like_sf"/>
</dbReference>
<name>A0ABV9P412_9FLAO</name>
<reference evidence="2" key="1">
    <citation type="journal article" date="2019" name="Int. J. Syst. Evol. Microbiol.">
        <title>The Global Catalogue of Microorganisms (GCM) 10K type strain sequencing project: providing services to taxonomists for standard genome sequencing and annotation.</title>
        <authorList>
            <consortium name="The Broad Institute Genomics Platform"/>
            <consortium name="The Broad Institute Genome Sequencing Center for Infectious Disease"/>
            <person name="Wu L."/>
            <person name="Ma J."/>
        </authorList>
    </citation>
    <scope>NUCLEOTIDE SEQUENCE [LARGE SCALE GENOMIC DNA]</scope>
    <source>
        <strain evidence="2">CCUG 50349</strain>
    </source>
</reference>
<dbReference type="Proteomes" id="UP001595885">
    <property type="component" value="Unassembled WGS sequence"/>
</dbReference>
<dbReference type="Gene3D" id="3.40.30.10">
    <property type="entry name" value="Glutaredoxin"/>
    <property type="match status" value="1"/>
</dbReference>